<name>A0ABU0RIR8_9ACTN</name>
<organism evidence="2 3">
    <name type="scientific">Streptomyces turgidiscabies</name>
    <dbReference type="NCBI Taxonomy" id="85558"/>
    <lineage>
        <taxon>Bacteria</taxon>
        <taxon>Bacillati</taxon>
        <taxon>Actinomycetota</taxon>
        <taxon>Actinomycetes</taxon>
        <taxon>Kitasatosporales</taxon>
        <taxon>Streptomycetaceae</taxon>
        <taxon>Streptomyces</taxon>
    </lineage>
</organism>
<gene>
    <name evidence="2" type="ORF">QFZ49_001751</name>
</gene>
<comment type="caution">
    <text evidence="2">The sequence shown here is derived from an EMBL/GenBank/DDBJ whole genome shotgun (WGS) entry which is preliminary data.</text>
</comment>
<proteinExistence type="predicted"/>
<evidence type="ECO:0000256" key="1">
    <source>
        <dbReference type="SAM" id="Phobius"/>
    </source>
</evidence>
<feature type="transmembrane region" description="Helical" evidence="1">
    <location>
        <begin position="26"/>
        <end position="45"/>
    </location>
</feature>
<reference evidence="2 3" key="1">
    <citation type="submission" date="2023-07" db="EMBL/GenBank/DDBJ databases">
        <title>Comparative genomics of wheat-associated soil bacteria to identify genetic determinants of phenazine resistance.</title>
        <authorList>
            <person name="Mouncey N."/>
        </authorList>
    </citation>
    <scope>NUCLEOTIDE SEQUENCE [LARGE SCALE GENOMIC DNA]</scope>
    <source>
        <strain evidence="2 3">W2I16</strain>
    </source>
</reference>
<dbReference type="Proteomes" id="UP001223072">
    <property type="component" value="Unassembled WGS sequence"/>
</dbReference>
<protein>
    <submittedName>
        <fullName evidence="2">Uncharacterized protein</fullName>
    </submittedName>
</protein>
<evidence type="ECO:0000313" key="2">
    <source>
        <dbReference type="EMBL" id="MDQ0931844.1"/>
    </source>
</evidence>
<keyword evidence="3" id="KW-1185">Reference proteome</keyword>
<keyword evidence="1" id="KW-1133">Transmembrane helix</keyword>
<dbReference type="EMBL" id="JAUSZS010000002">
    <property type="protein sequence ID" value="MDQ0931844.1"/>
    <property type="molecule type" value="Genomic_DNA"/>
</dbReference>
<keyword evidence="1" id="KW-0472">Membrane</keyword>
<keyword evidence="1" id="KW-0812">Transmembrane</keyword>
<evidence type="ECO:0000313" key="3">
    <source>
        <dbReference type="Proteomes" id="UP001223072"/>
    </source>
</evidence>
<accession>A0ABU0RIR8</accession>
<sequence>MSNAERHPYFELRIGGFRMTAERFPVRLLTALATAATSGVGTWLLSNR</sequence>